<keyword evidence="9" id="KW-1185">Reference proteome</keyword>
<evidence type="ECO:0000256" key="3">
    <source>
        <dbReference type="ARBA" id="ARBA00022729"/>
    </source>
</evidence>
<dbReference type="RefSeq" id="WP_091434333.1">
    <property type="nucleotide sequence ID" value="NZ_FNMV01000014.1"/>
</dbReference>
<sequence length="469" mass="52079">MKTISIQTIFTSRPLLLTLFLGLAMGINSCDSFVEVDLPKAQLTSVTVFQDVATANAALSDIYSNIRDKGLLTGTAYGISNQLGNYADELTSYGAPGDPALDFHKNSLLPSNTAVASFWNTTYNQIYATNAIIEGVQASTALTANDKKHLEGEALFIRALLHFYLGNLFGDIPYITTTDYKSNGVVSRMPTDEVYKHIIADLEASTSLLPEEYTNPDRIRPNKYVPKALLARTFLYQGKWAEAANAASAVLNNTGLYVWEEDLDNVFLKESTETIWQLMPAASGKNTDEAATFIFFSGPPPLVALSEDLVNSFESNDLRKTHWIASVTDGTATWYHAYKYKQFNFTASSQEYSIVLRLAEQYLIRAEARAQQGDLIGAKEDLNKIRQRAGLGETVAVSQQQIIEAIGQERRWELFTEYGHRFFDLKRSGTINNTLTGLKPGWNNTDILFPLPQSELSANPNLRPQNPGY</sequence>
<feature type="domain" description="RagB/SusD" evidence="6">
    <location>
        <begin position="321"/>
        <end position="469"/>
    </location>
</feature>
<dbReference type="EMBL" id="FNMV01000014">
    <property type="protein sequence ID" value="SDX74955.1"/>
    <property type="molecule type" value="Genomic_DNA"/>
</dbReference>
<dbReference type="Proteomes" id="UP000198569">
    <property type="component" value="Unassembled WGS sequence"/>
</dbReference>
<evidence type="ECO:0000256" key="1">
    <source>
        <dbReference type="ARBA" id="ARBA00004442"/>
    </source>
</evidence>
<organism evidence="8 9">
    <name type="scientific">Flavobacterium degerlachei</name>
    <dbReference type="NCBI Taxonomy" id="229203"/>
    <lineage>
        <taxon>Bacteria</taxon>
        <taxon>Pseudomonadati</taxon>
        <taxon>Bacteroidota</taxon>
        <taxon>Flavobacteriia</taxon>
        <taxon>Flavobacteriales</taxon>
        <taxon>Flavobacteriaceae</taxon>
        <taxon>Flavobacterium</taxon>
    </lineage>
</organism>
<name>A0A1H3E8H6_9FLAO</name>
<reference evidence="9" key="1">
    <citation type="submission" date="2016-10" db="EMBL/GenBank/DDBJ databases">
        <authorList>
            <person name="Varghese N."/>
            <person name="Submissions S."/>
        </authorList>
    </citation>
    <scope>NUCLEOTIDE SEQUENCE [LARGE SCALE GENOMIC DNA]</scope>
    <source>
        <strain evidence="9">DSM 15718</strain>
    </source>
</reference>
<proteinExistence type="inferred from homology"/>
<dbReference type="AlphaFoldDB" id="A0A1H3E8H6"/>
<dbReference type="CDD" id="cd08977">
    <property type="entry name" value="SusD"/>
    <property type="match status" value="1"/>
</dbReference>
<dbReference type="OrthoDB" id="621570at2"/>
<dbReference type="Gene3D" id="1.25.40.390">
    <property type="match status" value="1"/>
</dbReference>
<evidence type="ECO:0000256" key="2">
    <source>
        <dbReference type="ARBA" id="ARBA00006275"/>
    </source>
</evidence>
<dbReference type="STRING" id="229203.SAMN05444338_11473"/>
<evidence type="ECO:0000313" key="8">
    <source>
        <dbReference type="EMBL" id="SDX74955.1"/>
    </source>
</evidence>
<evidence type="ECO:0000259" key="6">
    <source>
        <dbReference type="Pfam" id="PF07980"/>
    </source>
</evidence>
<evidence type="ECO:0000259" key="7">
    <source>
        <dbReference type="Pfam" id="PF14322"/>
    </source>
</evidence>
<dbReference type="SUPFAM" id="SSF48452">
    <property type="entry name" value="TPR-like"/>
    <property type="match status" value="1"/>
</dbReference>
<dbReference type="Pfam" id="PF07980">
    <property type="entry name" value="SusD_RagB"/>
    <property type="match status" value="1"/>
</dbReference>
<evidence type="ECO:0000256" key="4">
    <source>
        <dbReference type="ARBA" id="ARBA00023136"/>
    </source>
</evidence>
<dbReference type="Pfam" id="PF14322">
    <property type="entry name" value="SusD-like_3"/>
    <property type="match status" value="1"/>
</dbReference>
<evidence type="ECO:0000313" key="9">
    <source>
        <dbReference type="Proteomes" id="UP000198569"/>
    </source>
</evidence>
<feature type="domain" description="SusD-like N-terminal" evidence="7">
    <location>
        <begin position="111"/>
        <end position="235"/>
    </location>
</feature>
<keyword evidence="5" id="KW-0998">Cell outer membrane</keyword>
<keyword evidence="3" id="KW-0732">Signal</keyword>
<dbReference type="InterPro" id="IPR033985">
    <property type="entry name" value="SusD-like_N"/>
</dbReference>
<gene>
    <name evidence="8" type="ORF">SAMN05444338_11473</name>
</gene>
<dbReference type="InterPro" id="IPR012944">
    <property type="entry name" value="SusD_RagB_dom"/>
</dbReference>
<keyword evidence="4" id="KW-0472">Membrane</keyword>
<evidence type="ECO:0000256" key="5">
    <source>
        <dbReference type="ARBA" id="ARBA00023237"/>
    </source>
</evidence>
<protein>
    <submittedName>
        <fullName evidence="8">RagB/SusD domain-containing protein</fullName>
    </submittedName>
</protein>
<comment type="similarity">
    <text evidence="2">Belongs to the SusD family.</text>
</comment>
<dbReference type="InterPro" id="IPR011990">
    <property type="entry name" value="TPR-like_helical_dom_sf"/>
</dbReference>
<dbReference type="GO" id="GO:0009279">
    <property type="term" value="C:cell outer membrane"/>
    <property type="evidence" value="ECO:0007669"/>
    <property type="project" value="UniProtKB-SubCell"/>
</dbReference>
<comment type="subcellular location">
    <subcellularLocation>
        <location evidence="1">Cell outer membrane</location>
    </subcellularLocation>
</comment>
<accession>A0A1H3E8H6</accession>